<sequence>MAEPSPSLSTSRPVSRAAGSGASTGPPREESSTGDDLAPLQEVAAPRQRVPTIEDSGNRTRQHSLHNLLQGGRPGDSFEPALPEPALPEPALPGRKRTASPTPANEDDGANGSPKKRKWTDRACDSPLDEDGDTHMTSGSLATQRGWRETVTSSDGSHRAPLHRLIAPRPDLDMTNAPALEAPSASRAQSRTESETVRDTAMDSPTENESALLPSIASLEQIAGTAGPLHPPQSYLFPGPGQIPGTLFPTGAKTSASAAPGLPQKTSTTEPAPRVPADDKPASSVVSSDQGRSDSGPPLPSQAYHHHKMPQFSDPWASDEDGIFHHHTMPTSRALNEDREDYVRRRGGNDTPNFPVPRIHSFEHIPRPEPLPLAPRRSSDSPSQNSHIYRPQPVPPMPWRKMPEINATREPWGDPRQSSIILPPLKNVPPPLSRTPSPVKQTPPSGAQTPPSGNQAPAPASQAPPPTLQWIRTRAPTDQPQVPVGNPARETREVTTPLLPEQTVGRWRAVSTSRYGGTTFDLDPPAPEDDAAPGPGSAEEE</sequence>
<reference evidence="2" key="1">
    <citation type="submission" date="2022-07" db="EMBL/GenBank/DDBJ databases">
        <title>Fungi with potential for degradation of polypropylene.</title>
        <authorList>
            <person name="Gostincar C."/>
        </authorList>
    </citation>
    <scope>NUCLEOTIDE SEQUENCE</scope>
    <source>
        <strain evidence="2">EXF-13287</strain>
    </source>
</reference>
<evidence type="ECO:0000313" key="3">
    <source>
        <dbReference type="Proteomes" id="UP001174691"/>
    </source>
</evidence>
<feature type="compositionally biased region" description="Polar residues" evidence="1">
    <location>
        <begin position="1"/>
        <end position="13"/>
    </location>
</feature>
<feature type="compositionally biased region" description="Low complexity" evidence="1">
    <location>
        <begin position="532"/>
        <end position="541"/>
    </location>
</feature>
<evidence type="ECO:0000256" key="1">
    <source>
        <dbReference type="SAM" id="MobiDB-lite"/>
    </source>
</evidence>
<proteinExistence type="predicted"/>
<gene>
    <name evidence="2" type="ORF">NKR19_g6087</name>
</gene>
<accession>A0AA38RZG7</accession>
<feature type="compositionally biased region" description="Basic and acidic residues" evidence="1">
    <location>
        <begin position="190"/>
        <end position="201"/>
    </location>
</feature>
<comment type="caution">
    <text evidence="2">The sequence shown here is derived from an EMBL/GenBank/DDBJ whole genome shotgun (WGS) entry which is preliminary data.</text>
</comment>
<name>A0AA38RZG7_9PEZI</name>
<feature type="compositionally biased region" description="Pro residues" evidence="1">
    <location>
        <begin position="82"/>
        <end position="91"/>
    </location>
</feature>
<keyword evidence="3" id="KW-1185">Reference proteome</keyword>
<evidence type="ECO:0000313" key="2">
    <source>
        <dbReference type="EMBL" id="KAJ9145280.1"/>
    </source>
</evidence>
<feature type="compositionally biased region" description="Low complexity" evidence="1">
    <location>
        <begin position="450"/>
        <end position="461"/>
    </location>
</feature>
<dbReference type="AlphaFoldDB" id="A0AA38RZG7"/>
<protein>
    <submittedName>
        <fullName evidence="2">Uncharacterized protein</fullName>
    </submittedName>
</protein>
<feature type="region of interest" description="Disordered" evidence="1">
    <location>
        <begin position="1"/>
        <end position="541"/>
    </location>
</feature>
<feature type="compositionally biased region" description="Polar residues" evidence="1">
    <location>
        <begin position="434"/>
        <end position="449"/>
    </location>
</feature>
<dbReference type="Proteomes" id="UP001174691">
    <property type="component" value="Unassembled WGS sequence"/>
</dbReference>
<organism evidence="2 3">
    <name type="scientific">Coniochaeta hoffmannii</name>
    <dbReference type="NCBI Taxonomy" id="91930"/>
    <lineage>
        <taxon>Eukaryota</taxon>
        <taxon>Fungi</taxon>
        <taxon>Dikarya</taxon>
        <taxon>Ascomycota</taxon>
        <taxon>Pezizomycotina</taxon>
        <taxon>Sordariomycetes</taxon>
        <taxon>Sordariomycetidae</taxon>
        <taxon>Coniochaetales</taxon>
        <taxon>Coniochaetaceae</taxon>
        <taxon>Coniochaeta</taxon>
    </lineage>
</organism>
<dbReference type="EMBL" id="JANBVN010000090">
    <property type="protein sequence ID" value="KAJ9145280.1"/>
    <property type="molecule type" value="Genomic_DNA"/>
</dbReference>
<feature type="compositionally biased region" description="Basic and acidic residues" evidence="1">
    <location>
        <begin position="335"/>
        <end position="348"/>
    </location>
</feature>